<dbReference type="InterPro" id="IPR019933">
    <property type="entry name" value="DivIVA_domain"/>
</dbReference>
<reference evidence="2" key="1">
    <citation type="submission" date="2016-06" db="EMBL/GenBank/DDBJ databases">
        <authorList>
            <person name="Varghese N."/>
            <person name="Submissions Spin"/>
        </authorList>
    </citation>
    <scope>NUCLEOTIDE SEQUENCE [LARGE SCALE GENOMIC DNA]</scope>
    <source>
        <strain evidence="2">DSM 43817</strain>
    </source>
</reference>
<sequence>MCCRTAFFPLRGSASRVRPREPDPGTDPPLLLAHVERQVPVRHLVERLFGSRAARHRRPDGAPYRSRYCLPLLPAQVRDRRFRRTRLGRRGLDPDDVRRFLDRVALELADAQESAERAHRETVRIKDALRRWQSEQTRTRDRYALHR</sequence>
<protein>
    <submittedName>
        <fullName evidence="1">DivIVA domain-containing protein</fullName>
    </submittedName>
</protein>
<dbReference type="EMBL" id="FMHW01000002">
    <property type="protein sequence ID" value="SCL39753.1"/>
    <property type="molecule type" value="Genomic_DNA"/>
</dbReference>
<dbReference type="Proteomes" id="UP000198959">
    <property type="component" value="Unassembled WGS sequence"/>
</dbReference>
<name>A0A1C6TE19_9ACTN</name>
<evidence type="ECO:0000313" key="2">
    <source>
        <dbReference type="Proteomes" id="UP000198959"/>
    </source>
</evidence>
<dbReference type="OrthoDB" id="3405642at2"/>
<dbReference type="NCBIfam" id="TIGR03544">
    <property type="entry name" value="DivI1A_domain"/>
    <property type="match status" value="1"/>
</dbReference>
<dbReference type="AlphaFoldDB" id="A0A1C6TE19"/>
<gene>
    <name evidence="1" type="ORF">GA0074692_5471</name>
</gene>
<accession>A0A1C6TE19</accession>
<dbReference type="STRING" id="145854.GA0074692_5471"/>
<keyword evidence="2" id="KW-1185">Reference proteome</keyword>
<organism evidence="1 2">
    <name type="scientific">Micromonospora pallida</name>
    <dbReference type="NCBI Taxonomy" id="145854"/>
    <lineage>
        <taxon>Bacteria</taxon>
        <taxon>Bacillati</taxon>
        <taxon>Actinomycetota</taxon>
        <taxon>Actinomycetes</taxon>
        <taxon>Micromonosporales</taxon>
        <taxon>Micromonosporaceae</taxon>
        <taxon>Micromonospora</taxon>
    </lineage>
</organism>
<proteinExistence type="predicted"/>
<dbReference type="Gene3D" id="6.10.250.660">
    <property type="match status" value="1"/>
</dbReference>
<evidence type="ECO:0000313" key="1">
    <source>
        <dbReference type="EMBL" id="SCL39753.1"/>
    </source>
</evidence>